<proteinExistence type="predicted"/>
<evidence type="ECO:0000313" key="3">
    <source>
        <dbReference type="Proteomes" id="UP000606786"/>
    </source>
</evidence>
<keyword evidence="3" id="KW-1185">Reference proteome</keyword>
<dbReference type="Proteomes" id="UP000606786">
    <property type="component" value="Unassembled WGS sequence"/>
</dbReference>
<sequence>MDVTALEEVNNKRVLTQLANVHSSTRLLDYPTMRPSDQATRPTMNRPHQLWSGQASSPEGLYKGTALFLRMNLMKISFDAPQFVGFQKRFSSWRVICLASAFSEWCVAVKGSANFKQKVVQVAA</sequence>
<dbReference type="AlphaFoldDB" id="A0A811UIJ2"/>
<name>A0A811UIJ2_CERCA</name>
<accession>A0A811UIJ2</accession>
<protein>
    <submittedName>
        <fullName evidence="2">(Mediterranean fruit fly) hypothetical protein</fullName>
    </submittedName>
</protein>
<organism evidence="2 3">
    <name type="scientific">Ceratitis capitata</name>
    <name type="common">Mediterranean fruit fly</name>
    <name type="synonym">Tephritis capitata</name>
    <dbReference type="NCBI Taxonomy" id="7213"/>
    <lineage>
        <taxon>Eukaryota</taxon>
        <taxon>Metazoa</taxon>
        <taxon>Ecdysozoa</taxon>
        <taxon>Arthropoda</taxon>
        <taxon>Hexapoda</taxon>
        <taxon>Insecta</taxon>
        <taxon>Pterygota</taxon>
        <taxon>Neoptera</taxon>
        <taxon>Endopterygota</taxon>
        <taxon>Diptera</taxon>
        <taxon>Brachycera</taxon>
        <taxon>Muscomorpha</taxon>
        <taxon>Tephritoidea</taxon>
        <taxon>Tephritidae</taxon>
        <taxon>Ceratitis</taxon>
        <taxon>Ceratitis</taxon>
    </lineage>
</organism>
<dbReference type="EMBL" id="CAJHJT010000012">
    <property type="protein sequence ID" value="CAD6998819.1"/>
    <property type="molecule type" value="Genomic_DNA"/>
</dbReference>
<evidence type="ECO:0000313" key="2">
    <source>
        <dbReference type="EMBL" id="CAD6998819.1"/>
    </source>
</evidence>
<reference evidence="2" key="1">
    <citation type="submission" date="2020-11" db="EMBL/GenBank/DDBJ databases">
        <authorList>
            <person name="Whitehead M."/>
        </authorList>
    </citation>
    <scope>NUCLEOTIDE SEQUENCE</scope>
    <source>
        <strain evidence="2">EGII</strain>
    </source>
</reference>
<evidence type="ECO:0000256" key="1">
    <source>
        <dbReference type="SAM" id="MobiDB-lite"/>
    </source>
</evidence>
<gene>
    <name evidence="2" type="ORF">CCAP1982_LOCUS7368</name>
</gene>
<comment type="caution">
    <text evidence="2">The sequence shown here is derived from an EMBL/GenBank/DDBJ whole genome shotgun (WGS) entry which is preliminary data.</text>
</comment>
<feature type="non-terminal residue" evidence="2">
    <location>
        <position position="124"/>
    </location>
</feature>
<feature type="region of interest" description="Disordered" evidence="1">
    <location>
        <begin position="31"/>
        <end position="52"/>
    </location>
</feature>